<organism evidence="2">
    <name type="scientific">hydrothermal vent metagenome</name>
    <dbReference type="NCBI Taxonomy" id="652676"/>
    <lineage>
        <taxon>unclassified sequences</taxon>
        <taxon>metagenomes</taxon>
        <taxon>ecological metagenomes</taxon>
    </lineage>
</organism>
<dbReference type="AlphaFoldDB" id="A0A3B0UF00"/>
<name>A0A3B0UF00_9ZZZZ</name>
<proteinExistence type="predicted"/>
<dbReference type="EMBL" id="UOEQ01000584">
    <property type="protein sequence ID" value="VAW25182.1"/>
    <property type="molecule type" value="Genomic_DNA"/>
</dbReference>
<evidence type="ECO:0000313" key="2">
    <source>
        <dbReference type="EMBL" id="VAW25182.1"/>
    </source>
</evidence>
<protein>
    <submittedName>
        <fullName evidence="2">Uncharacterized protein</fullName>
    </submittedName>
</protein>
<evidence type="ECO:0000256" key="1">
    <source>
        <dbReference type="SAM" id="MobiDB-lite"/>
    </source>
</evidence>
<gene>
    <name evidence="2" type="ORF">MNBD_ALPHA11-903</name>
</gene>
<reference evidence="2" key="1">
    <citation type="submission" date="2018-06" db="EMBL/GenBank/DDBJ databases">
        <authorList>
            <person name="Zhirakovskaya E."/>
        </authorList>
    </citation>
    <scope>NUCLEOTIDE SEQUENCE</scope>
</reference>
<feature type="compositionally biased region" description="Basic and acidic residues" evidence="1">
    <location>
        <begin position="73"/>
        <end position="135"/>
    </location>
</feature>
<feature type="region of interest" description="Disordered" evidence="1">
    <location>
        <begin position="69"/>
        <end position="135"/>
    </location>
</feature>
<sequence length="135" mass="15638">MKKIATTSLTVLALVLAATVTGQARSPDNLVSNSQLDAFCADKSPNAKVPVQFTDASGQVIEGIIECEYASANRRDNRNDRYDNDRYDDDRHDDDRYDDRHDDDHDDDRYDDDRDDDRYDDDHDDDRYERRGDRS</sequence>
<accession>A0A3B0UF00</accession>